<evidence type="ECO:0000313" key="2">
    <source>
        <dbReference type="Proteomes" id="UP000276886"/>
    </source>
</evidence>
<dbReference type="EMBL" id="RBPQ01000190">
    <property type="protein sequence ID" value="RMO25212.1"/>
    <property type="molecule type" value="Genomic_DNA"/>
</dbReference>
<name>A0A3M3TWB6_PSESJ</name>
<organism evidence="1 2">
    <name type="scientific">Pseudomonas syringae pv. pisi</name>
    <dbReference type="NCBI Taxonomy" id="59510"/>
    <lineage>
        <taxon>Bacteria</taxon>
        <taxon>Pseudomonadati</taxon>
        <taxon>Pseudomonadota</taxon>
        <taxon>Gammaproteobacteria</taxon>
        <taxon>Pseudomonadales</taxon>
        <taxon>Pseudomonadaceae</taxon>
        <taxon>Pseudomonas</taxon>
        <taxon>Pseudomonas syringae</taxon>
    </lineage>
</organism>
<evidence type="ECO:0000313" key="1">
    <source>
        <dbReference type="EMBL" id="RMO25212.1"/>
    </source>
</evidence>
<comment type="caution">
    <text evidence="1">The sequence shown here is derived from an EMBL/GenBank/DDBJ whole genome shotgun (WGS) entry which is preliminary data.</text>
</comment>
<accession>A0A3M3TWB6</accession>
<dbReference type="AlphaFoldDB" id="A0A3M3TWB6"/>
<protein>
    <submittedName>
        <fullName evidence="1">Uncharacterized protein</fullName>
    </submittedName>
</protein>
<reference evidence="1 2" key="1">
    <citation type="submission" date="2018-08" db="EMBL/GenBank/DDBJ databases">
        <title>Recombination of ecologically and evolutionarily significant loci maintains genetic cohesion in the Pseudomonas syringae species complex.</title>
        <authorList>
            <person name="Dillon M."/>
            <person name="Thakur S."/>
            <person name="Almeida R.N.D."/>
            <person name="Weir B.S."/>
            <person name="Guttman D.S."/>
        </authorList>
    </citation>
    <scope>NUCLEOTIDE SEQUENCE [LARGE SCALE GENOMIC DNA]</scope>
    <source>
        <strain evidence="1 2">ICMP 2788</strain>
    </source>
</reference>
<gene>
    <name evidence="1" type="ORF">ALQ44_02790</name>
</gene>
<proteinExistence type="predicted"/>
<sequence>MNVLHIKEARDRGLSRYATKNLIGVSSMLMERLIKDFAIDYPLHRIRRK</sequence>
<dbReference type="Proteomes" id="UP000276886">
    <property type="component" value="Unassembled WGS sequence"/>
</dbReference>